<dbReference type="Proteomes" id="UP000318313">
    <property type="component" value="Chromosome"/>
</dbReference>
<dbReference type="AlphaFoldDB" id="A0A518ICR8"/>
<evidence type="ECO:0008006" key="3">
    <source>
        <dbReference type="Google" id="ProtNLM"/>
    </source>
</evidence>
<sequence length="168" mass="18519">MIRIISYLALVIVVLWLAVRIVDSIRFAMGRPKDARLCNYAGTWKSHCVPIVAGRILVELPSPLPKGEPFKVKAFVYYKVTSLYRMGRFVPMEMEGLVDASGTTSGDNADDPVLLPPQVTFKFKAGAESGAQTIDYVSTADSEFTRIAGGYRSSSPNDIGTFFLMKTR</sequence>
<keyword evidence="2" id="KW-1185">Reference proteome</keyword>
<organism evidence="1 2">
    <name type="scientific">Gimesia fumaroli</name>
    <dbReference type="NCBI Taxonomy" id="2527976"/>
    <lineage>
        <taxon>Bacteria</taxon>
        <taxon>Pseudomonadati</taxon>
        <taxon>Planctomycetota</taxon>
        <taxon>Planctomycetia</taxon>
        <taxon>Planctomycetales</taxon>
        <taxon>Planctomycetaceae</taxon>
        <taxon>Gimesia</taxon>
    </lineage>
</organism>
<dbReference type="EMBL" id="CP037452">
    <property type="protein sequence ID" value="QDV50892.1"/>
    <property type="molecule type" value="Genomic_DNA"/>
</dbReference>
<evidence type="ECO:0000313" key="2">
    <source>
        <dbReference type="Proteomes" id="UP000318313"/>
    </source>
</evidence>
<reference evidence="1 2" key="1">
    <citation type="submission" date="2019-03" db="EMBL/GenBank/DDBJ databases">
        <title>Deep-cultivation of Planctomycetes and their phenomic and genomic characterization uncovers novel biology.</title>
        <authorList>
            <person name="Wiegand S."/>
            <person name="Jogler M."/>
            <person name="Boedeker C."/>
            <person name="Pinto D."/>
            <person name="Vollmers J."/>
            <person name="Rivas-Marin E."/>
            <person name="Kohn T."/>
            <person name="Peeters S.H."/>
            <person name="Heuer A."/>
            <person name="Rast P."/>
            <person name="Oberbeckmann S."/>
            <person name="Bunk B."/>
            <person name="Jeske O."/>
            <person name="Meyerdierks A."/>
            <person name="Storesund J.E."/>
            <person name="Kallscheuer N."/>
            <person name="Luecker S."/>
            <person name="Lage O.M."/>
            <person name="Pohl T."/>
            <person name="Merkel B.J."/>
            <person name="Hornburger P."/>
            <person name="Mueller R.-W."/>
            <person name="Bruemmer F."/>
            <person name="Labrenz M."/>
            <person name="Spormann A.M."/>
            <person name="Op den Camp H."/>
            <person name="Overmann J."/>
            <person name="Amann R."/>
            <person name="Jetten M.S.M."/>
            <person name="Mascher T."/>
            <person name="Medema M.H."/>
            <person name="Devos D.P."/>
            <person name="Kaster A.-K."/>
            <person name="Ovreas L."/>
            <person name="Rohde M."/>
            <person name="Galperin M.Y."/>
            <person name="Jogler C."/>
        </authorList>
    </citation>
    <scope>NUCLEOTIDE SEQUENCE [LARGE SCALE GENOMIC DNA]</scope>
    <source>
        <strain evidence="1 2">Enr17</strain>
    </source>
</reference>
<proteinExistence type="predicted"/>
<protein>
    <recommendedName>
        <fullName evidence="3">SMODS-associating 2TM beta-strand rich effector domain-containing protein</fullName>
    </recommendedName>
</protein>
<name>A0A518ICR8_9PLAN</name>
<accession>A0A518ICR8</accession>
<evidence type="ECO:0000313" key="1">
    <source>
        <dbReference type="EMBL" id="QDV50892.1"/>
    </source>
</evidence>
<dbReference type="KEGG" id="gfm:Enr17x_29370"/>
<gene>
    <name evidence="1" type="ORF">Enr17x_29370</name>
</gene>